<dbReference type="OrthoDB" id="2989824at2"/>
<evidence type="ECO:0000259" key="2">
    <source>
        <dbReference type="Pfam" id="PF18917"/>
    </source>
</evidence>
<feature type="transmembrane region" description="Helical" evidence="1">
    <location>
        <begin position="136"/>
        <end position="156"/>
    </location>
</feature>
<dbReference type="Pfam" id="PF18917">
    <property type="entry name" value="LiaI-LiaF-like_TM1"/>
    <property type="match status" value="1"/>
</dbReference>
<evidence type="ECO:0000313" key="4">
    <source>
        <dbReference type="Proteomes" id="UP000321491"/>
    </source>
</evidence>
<evidence type="ECO:0000313" key="3">
    <source>
        <dbReference type="EMBL" id="GEN31444.1"/>
    </source>
</evidence>
<feature type="transmembrane region" description="Helical" evidence="1">
    <location>
        <begin position="7"/>
        <end position="26"/>
    </location>
</feature>
<evidence type="ECO:0000256" key="1">
    <source>
        <dbReference type="SAM" id="Phobius"/>
    </source>
</evidence>
<reference evidence="3 4" key="1">
    <citation type="submission" date="2019-07" db="EMBL/GenBank/DDBJ databases">
        <title>Whole genome shotgun sequence of Cerasibacillus quisquiliarum NBRC 102429.</title>
        <authorList>
            <person name="Hosoyama A."/>
            <person name="Uohara A."/>
            <person name="Ohji S."/>
            <person name="Ichikawa N."/>
        </authorList>
    </citation>
    <scope>NUCLEOTIDE SEQUENCE [LARGE SCALE GENOMIC DNA]</scope>
    <source>
        <strain evidence="3 4">NBRC 102429</strain>
    </source>
</reference>
<protein>
    <recommendedName>
        <fullName evidence="2">LiaI-LiaF-like transmembrane region domain-containing protein</fullName>
    </recommendedName>
</protein>
<accession>A0A511UXT6</accession>
<keyword evidence="1" id="KW-0812">Transmembrane</keyword>
<gene>
    <name evidence="3" type="ORF">CQU01_16820</name>
</gene>
<feature type="transmembrane region" description="Helical" evidence="1">
    <location>
        <begin position="110"/>
        <end position="130"/>
    </location>
</feature>
<sequence length="160" mass="18740">MKKQSLFTSYLLIGIGIYFLLRQLKVPIFTDFYSWPTLLIIIGITFLIYSSKAKEYGQLFTGTFLLGLGIHFHGVKHYDFWIDHWAMYILIIGIAFFVRFLKTREGLLQSLILSGFAIFIMYTNAIPAHFPWINDAFRLIETYWPVALILIGILLLRRHK</sequence>
<organism evidence="3 4">
    <name type="scientific">Cerasibacillus quisquiliarum</name>
    <dbReference type="NCBI Taxonomy" id="227865"/>
    <lineage>
        <taxon>Bacteria</taxon>
        <taxon>Bacillati</taxon>
        <taxon>Bacillota</taxon>
        <taxon>Bacilli</taxon>
        <taxon>Bacillales</taxon>
        <taxon>Bacillaceae</taxon>
        <taxon>Cerasibacillus</taxon>
    </lineage>
</organism>
<keyword evidence="4" id="KW-1185">Reference proteome</keyword>
<feature type="transmembrane region" description="Helical" evidence="1">
    <location>
        <begin position="80"/>
        <end position="98"/>
    </location>
</feature>
<feature type="transmembrane region" description="Helical" evidence="1">
    <location>
        <begin position="56"/>
        <end position="74"/>
    </location>
</feature>
<dbReference type="EMBL" id="BJXW01000016">
    <property type="protein sequence ID" value="GEN31444.1"/>
    <property type="molecule type" value="Genomic_DNA"/>
</dbReference>
<dbReference type="InterPro" id="IPR043726">
    <property type="entry name" value="LiaI-LiaF-like_TM1"/>
</dbReference>
<keyword evidence="1" id="KW-1133">Transmembrane helix</keyword>
<keyword evidence="1" id="KW-0472">Membrane</keyword>
<feature type="transmembrane region" description="Helical" evidence="1">
    <location>
        <begin position="32"/>
        <end position="49"/>
    </location>
</feature>
<name>A0A511UXT6_9BACI</name>
<dbReference type="RefSeq" id="WP_146937651.1">
    <property type="nucleotide sequence ID" value="NZ_BJXW01000016.1"/>
</dbReference>
<dbReference type="AlphaFoldDB" id="A0A511UXT6"/>
<proteinExistence type="predicted"/>
<comment type="caution">
    <text evidence="3">The sequence shown here is derived from an EMBL/GenBank/DDBJ whole genome shotgun (WGS) entry which is preliminary data.</text>
</comment>
<dbReference type="Proteomes" id="UP000321491">
    <property type="component" value="Unassembled WGS sequence"/>
</dbReference>
<feature type="domain" description="LiaI-LiaF-like transmembrane region" evidence="2">
    <location>
        <begin position="6"/>
        <end position="47"/>
    </location>
</feature>